<dbReference type="SUPFAM" id="SSF48371">
    <property type="entry name" value="ARM repeat"/>
    <property type="match status" value="1"/>
</dbReference>
<reference evidence="1" key="2">
    <citation type="journal article" date="2007" name="Science">
        <title>Draft genome sequence of the sexually transmitted pathogen Trichomonas vaginalis.</title>
        <authorList>
            <person name="Carlton J.M."/>
            <person name="Hirt R.P."/>
            <person name="Silva J.C."/>
            <person name="Delcher A.L."/>
            <person name="Schatz M."/>
            <person name="Zhao Q."/>
            <person name="Wortman J.R."/>
            <person name="Bidwell S.L."/>
            <person name="Alsmark U.C.M."/>
            <person name="Besteiro S."/>
            <person name="Sicheritz-Ponten T."/>
            <person name="Noel C.J."/>
            <person name="Dacks J.B."/>
            <person name="Foster P.G."/>
            <person name="Simillion C."/>
            <person name="Van de Peer Y."/>
            <person name="Miranda-Saavedra D."/>
            <person name="Barton G.J."/>
            <person name="Westrop G.D."/>
            <person name="Mueller S."/>
            <person name="Dessi D."/>
            <person name="Fiori P.L."/>
            <person name="Ren Q."/>
            <person name="Paulsen I."/>
            <person name="Zhang H."/>
            <person name="Bastida-Corcuera F.D."/>
            <person name="Simoes-Barbosa A."/>
            <person name="Brown M.T."/>
            <person name="Hayes R.D."/>
            <person name="Mukherjee M."/>
            <person name="Okumura C.Y."/>
            <person name="Schneider R."/>
            <person name="Smith A.J."/>
            <person name="Vanacova S."/>
            <person name="Villalvazo M."/>
            <person name="Haas B.J."/>
            <person name="Pertea M."/>
            <person name="Feldblyum T.V."/>
            <person name="Utterback T.R."/>
            <person name="Shu C.L."/>
            <person name="Osoegawa K."/>
            <person name="de Jong P.J."/>
            <person name="Hrdy I."/>
            <person name="Horvathova L."/>
            <person name="Zubacova Z."/>
            <person name="Dolezal P."/>
            <person name="Malik S.B."/>
            <person name="Logsdon J.M. Jr."/>
            <person name="Henze K."/>
            <person name="Gupta A."/>
            <person name="Wang C.C."/>
            <person name="Dunne R.L."/>
            <person name="Upcroft J.A."/>
            <person name="Upcroft P."/>
            <person name="White O."/>
            <person name="Salzberg S.L."/>
            <person name="Tang P."/>
            <person name="Chiu C.-H."/>
            <person name="Lee Y.-S."/>
            <person name="Embley T.M."/>
            <person name="Coombs G.H."/>
            <person name="Mottram J.C."/>
            <person name="Tachezy J."/>
            <person name="Fraser-Liggett C.M."/>
            <person name="Johnson P.J."/>
        </authorList>
    </citation>
    <scope>NUCLEOTIDE SEQUENCE [LARGE SCALE GENOMIC DNA]</scope>
    <source>
        <strain evidence="1">G3</strain>
    </source>
</reference>
<reference evidence="1" key="1">
    <citation type="submission" date="2006-10" db="EMBL/GenBank/DDBJ databases">
        <authorList>
            <person name="Amadeo P."/>
            <person name="Zhao Q."/>
            <person name="Wortman J."/>
            <person name="Fraser-Liggett C."/>
            <person name="Carlton J."/>
        </authorList>
    </citation>
    <scope>NUCLEOTIDE SEQUENCE</scope>
    <source>
        <strain evidence="1">G3</strain>
    </source>
</reference>
<gene>
    <name evidence="1" type="ORF">TVAG_497990</name>
</gene>
<dbReference type="InterPro" id="IPR016024">
    <property type="entry name" value="ARM-type_fold"/>
</dbReference>
<name>A2FVB8_TRIV3</name>
<protein>
    <submittedName>
        <fullName evidence="1">Uncharacterized protein</fullName>
    </submittedName>
</protein>
<evidence type="ECO:0000313" key="2">
    <source>
        <dbReference type="Proteomes" id="UP000001542"/>
    </source>
</evidence>
<proteinExistence type="predicted"/>
<dbReference type="Proteomes" id="UP000001542">
    <property type="component" value="Unassembled WGS sequence"/>
</dbReference>
<dbReference type="OrthoDB" id="10266377at2759"/>
<dbReference type="VEuPathDB" id="TrichDB:TVAGG3_0148410"/>
<organism evidence="1 2">
    <name type="scientific">Trichomonas vaginalis (strain ATCC PRA-98 / G3)</name>
    <dbReference type="NCBI Taxonomy" id="412133"/>
    <lineage>
        <taxon>Eukaryota</taxon>
        <taxon>Metamonada</taxon>
        <taxon>Parabasalia</taxon>
        <taxon>Trichomonadida</taxon>
        <taxon>Trichomonadidae</taxon>
        <taxon>Trichomonas</taxon>
    </lineage>
</organism>
<dbReference type="VEuPathDB" id="TrichDB:TVAG_497990"/>
<keyword evidence="2" id="KW-1185">Reference proteome</keyword>
<dbReference type="InParanoid" id="A2FVB8"/>
<dbReference type="RefSeq" id="XP_001304088.1">
    <property type="nucleotide sequence ID" value="XM_001304087.1"/>
</dbReference>
<dbReference type="KEGG" id="tva:4748851"/>
<sequence>MFQGKLPFDDVPVQPQNNKNIPRGYETFVEYVEYLATSPQIDPGFCSDHITQFLITPKVKDEYKKRVLFALSSIDLPDSFWSPLFAQFKTQLSPKWKFAEEFLLCISTAPTSSILQEFNTFNFINQFLDDQNVEIRFSAFSTLYKFRDNIVITDKMVQSILDNLTMKSPKLVFLSVNWIMFLISVDYPRIQEILAPYKDQIFDILPVLGHLINQKQVEFILNFTQPTISQQIAPVTHSSISTACYILSSLPLANDFPSISNLPLNVVLPLYIDIIKNTFSNGLRLELYTAYLKILIQAEAPAQDKIFFETISDMLLQEQGQTEFKLVALYATVARMYSLLPNIMDKASGPGVNPNYFSKLVAVSCIIGIKDNTNHIRDIKKLLTWTRKDASWYVATGAAFLYLFNCNMYTVDSLQELIDISISITDDRVRAMLLIYLSYFAPVNFKSNLVVQMKNLLFPHLFTKYPDVIDFKNIKIHEKLPLLLRVGLTRCIGALAQPDELEDIDEEMKAPLISSFKAGPLTGEELLVDPFFLCTSKDIGYLSNGISDINKLQSFSVSRPYTRVSPTSHALNVEVASQITAKNKSIALDVRLSVQQLTTSLKVYFDIPSNFTPNQISPWVIADLNAGSKINHTITFTSNKMTNPNIGIRVEQDGQEVLNIKLCVPIIDMFYKIDHDDEVAKHIWGKLPCQGNADGLKDGMWVCWNGCVGIKNGIARSDVPAFLKMLPSSSQTVSIIE</sequence>
<dbReference type="AlphaFoldDB" id="A2FVB8"/>
<dbReference type="EMBL" id="DS114054">
    <property type="protein sequence ID" value="EAX91158.1"/>
    <property type="molecule type" value="Genomic_DNA"/>
</dbReference>
<accession>A2FVB8</accession>
<evidence type="ECO:0000313" key="1">
    <source>
        <dbReference type="EMBL" id="EAX91158.1"/>
    </source>
</evidence>